<evidence type="ECO:0000313" key="3">
    <source>
        <dbReference type="Proteomes" id="UP000032680"/>
    </source>
</evidence>
<sequence>MGIGRTRDGALGLAAVRRGGCAVAVGCCLLLGGCNSMSALIGIGAGAVAGGASANPAVGFAVGVGVAAVSDYSIRYYGRTRQGAEQDAIAAAAGDLPPGGSATWQIRHTIPYGDEAGTLKVVRDIPNPLASCKEVVFSVVDGEGKDRTRAWYDADICRQGTQWKWASAEPAVARWGFLQ</sequence>
<keyword evidence="1" id="KW-0812">Transmembrane</keyword>
<accession>A0A0D6P8M5</accession>
<reference evidence="2 3" key="1">
    <citation type="submission" date="2012-11" db="EMBL/GenBank/DDBJ databases">
        <title>Whole genome sequence of Acidisphaera rubrifaciens HS-AP3.</title>
        <authorList>
            <person name="Azuma Y."/>
            <person name="Higashiura N."/>
            <person name="Hirakawa H."/>
            <person name="Matsushita K."/>
        </authorList>
    </citation>
    <scope>NUCLEOTIDE SEQUENCE [LARGE SCALE GENOMIC DNA]</scope>
    <source>
        <strain evidence="2 3">HS-AP3</strain>
    </source>
</reference>
<feature type="transmembrane region" description="Helical" evidence="1">
    <location>
        <begin position="21"/>
        <end position="45"/>
    </location>
</feature>
<protein>
    <recommendedName>
        <fullName evidence="4">Lipoprotein</fullName>
    </recommendedName>
</protein>
<evidence type="ECO:0000256" key="1">
    <source>
        <dbReference type="SAM" id="Phobius"/>
    </source>
</evidence>
<evidence type="ECO:0000313" key="2">
    <source>
        <dbReference type="EMBL" id="GAN78105.1"/>
    </source>
</evidence>
<comment type="caution">
    <text evidence="2">The sequence shown here is derived from an EMBL/GenBank/DDBJ whole genome shotgun (WGS) entry which is preliminary data.</text>
</comment>
<evidence type="ECO:0008006" key="4">
    <source>
        <dbReference type="Google" id="ProtNLM"/>
    </source>
</evidence>
<proteinExistence type="predicted"/>
<keyword evidence="1" id="KW-1133">Transmembrane helix</keyword>
<dbReference type="AlphaFoldDB" id="A0A0D6P8M5"/>
<dbReference type="EMBL" id="BANB01000621">
    <property type="protein sequence ID" value="GAN78105.1"/>
    <property type="molecule type" value="Genomic_DNA"/>
</dbReference>
<dbReference type="PROSITE" id="PS51257">
    <property type="entry name" value="PROKAR_LIPOPROTEIN"/>
    <property type="match status" value="1"/>
</dbReference>
<keyword evidence="3" id="KW-1185">Reference proteome</keyword>
<gene>
    <name evidence="2" type="ORF">Asru_0621_03</name>
</gene>
<dbReference type="Proteomes" id="UP000032680">
    <property type="component" value="Unassembled WGS sequence"/>
</dbReference>
<feature type="transmembrane region" description="Helical" evidence="1">
    <location>
        <begin position="57"/>
        <end position="74"/>
    </location>
</feature>
<organism evidence="2 3">
    <name type="scientific">Acidisphaera rubrifaciens HS-AP3</name>
    <dbReference type="NCBI Taxonomy" id="1231350"/>
    <lineage>
        <taxon>Bacteria</taxon>
        <taxon>Pseudomonadati</taxon>
        <taxon>Pseudomonadota</taxon>
        <taxon>Alphaproteobacteria</taxon>
        <taxon>Acetobacterales</taxon>
        <taxon>Acetobacteraceae</taxon>
        <taxon>Acidisphaera</taxon>
    </lineage>
</organism>
<keyword evidence="1" id="KW-0472">Membrane</keyword>
<name>A0A0D6P8M5_9PROT</name>
<dbReference type="OrthoDB" id="7351360at2"/>